<evidence type="ECO:0000313" key="1">
    <source>
        <dbReference type="EMBL" id="MCC3297253.1"/>
    </source>
</evidence>
<dbReference type="AlphaFoldDB" id="A0A9X1SBG6"/>
<proteinExistence type="predicted"/>
<dbReference type="RefSeq" id="WP_227895074.1">
    <property type="nucleotide sequence ID" value="NZ_CP099466.1"/>
</dbReference>
<protein>
    <submittedName>
        <fullName evidence="1">Uncharacterized protein</fullName>
    </submittedName>
</protein>
<gene>
    <name evidence="1" type="ORF">LJ757_05455</name>
</gene>
<dbReference type="Proteomes" id="UP001139158">
    <property type="component" value="Unassembled WGS sequence"/>
</dbReference>
<keyword evidence="2" id="KW-1185">Reference proteome</keyword>
<comment type="caution">
    <text evidence="1">The sequence shown here is derived from an EMBL/GenBank/DDBJ whole genome shotgun (WGS) entry which is preliminary data.</text>
</comment>
<name>A0A9X1SBG6_9MICC</name>
<organism evidence="1 2">
    <name type="scientific">Arthrobacter caoxuetaonis</name>
    <dbReference type="NCBI Taxonomy" id="2886935"/>
    <lineage>
        <taxon>Bacteria</taxon>
        <taxon>Bacillati</taxon>
        <taxon>Actinomycetota</taxon>
        <taxon>Actinomycetes</taxon>
        <taxon>Micrococcales</taxon>
        <taxon>Micrococcaceae</taxon>
        <taxon>Arthrobacter</taxon>
    </lineage>
</organism>
<dbReference type="EMBL" id="JAJFZV010000004">
    <property type="protein sequence ID" value="MCC3297253.1"/>
    <property type="molecule type" value="Genomic_DNA"/>
</dbReference>
<reference evidence="1" key="1">
    <citation type="submission" date="2021-10" db="EMBL/GenBank/DDBJ databases">
        <title>Novel species in genus Arthrobacter.</title>
        <authorList>
            <person name="Liu Y."/>
        </authorList>
    </citation>
    <scope>NUCLEOTIDE SEQUENCE</scope>
    <source>
        <strain evidence="1">Zg-Y453</strain>
    </source>
</reference>
<accession>A0A9X1SBG6</accession>
<evidence type="ECO:0000313" key="2">
    <source>
        <dbReference type="Proteomes" id="UP001139158"/>
    </source>
</evidence>
<sequence>MTAARLIEILVRRWYVLLAGILCTFLAFWVLSQSETVYAAQSDLVFLAPGLPGEGRHLTETESQTLIDFTAIVERKVLAGSPSAKLASPTASLFGTGIREGTSINILDTGGQWVSSFSRPVLSVQVAGPSREQVSEGMEEVLAEVRAVSRDLQIEAGADPASLITVERAPEELIITSFGTTRLGQAKALVALGTSGLALSCAAAAAVDAAATRRGRRQSWRE</sequence>